<proteinExistence type="predicted"/>
<sequence>MRKPKGKFRCISQTSICPTCKEALLGNLIVLGEHYQIIHGRLPTDGEIYQFRTYKKKEIPLDKYAEYSGAYCKNSFNEVSGGLPSLGKKRR</sequence>
<reference evidence="1" key="1">
    <citation type="submission" date="2022-09" db="EMBL/GenBank/DDBJ databases">
        <title>Intensive care unit water sources are persistently colonized with multi-drug resistant bacteria and are the site of extensive horizontal gene transfer of antibiotic resistance genes.</title>
        <authorList>
            <person name="Diorio-Toth L."/>
        </authorList>
    </citation>
    <scope>NUCLEOTIDE SEQUENCE</scope>
    <source>
        <strain evidence="1">GD03885</strain>
    </source>
</reference>
<dbReference type="Proteomes" id="UP001160116">
    <property type="component" value="Unassembled WGS sequence"/>
</dbReference>
<gene>
    <name evidence="1" type="ORF">N5C97_01870</name>
</gene>
<dbReference type="RefSeq" id="WP_180079446.1">
    <property type="nucleotide sequence ID" value="NZ_CP090180.1"/>
</dbReference>
<name>A0AA42M899_ACIJO</name>
<evidence type="ECO:0000313" key="2">
    <source>
        <dbReference type="Proteomes" id="UP001160116"/>
    </source>
</evidence>
<protein>
    <submittedName>
        <fullName evidence="1">Uncharacterized protein</fullName>
    </submittedName>
</protein>
<accession>A0AA42M899</accession>
<evidence type="ECO:0000313" key="1">
    <source>
        <dbReference type="EMBL" id="MDH0825272.1"/>
    </source>
</evidence>
<dbReference type="EMBL" id="JAOCCL010000003">
    <property type="protein sequence ID" value="MDH0825272.1"/>
    <property type="molecule type" value="Genomic_DNA"/>
</dbReference>
<dbReference type="AlphaFoldDB" id="A0AA42M899"/>
<organism evidence="1 2">
    <name type="scientific">Acinetobacter johnsonii</name>
    <dbReference type="NCBI Taxonomy" id="40214"/>
    <lineage>
        <taxon>Bacteria</taxon>
        <taxon>Pseudomonadati</taxon>
        <taxon>Pseudomonadota</taxon>
        <taxon>Gammaproteobacteria</taxon>
        <taxon>Moraxellales</taxon>
        <taxon>Moraxellaceae</taxon>
        <taxon>Acinetobacter</taxon>
    </lineage>
</organism>
<comment type="caution">
    <text evidence="1">The sequence shown here is derived from an EMBL/GenBank/DDBJ whole genome shotgun (WGS) entry which is preliminary data.</text>
</comment>